<accession>A0A8J2UGY3</accession>
<comment type="similarity">
    <text evidence="1">Belongs to the glycosyltransferase 2 family.</text>
</comment>
<keyword evidence="4" id="KW-1133">Transmembrane helix</keyword>
<reference evidence="5" key="2">
    <citation type="submission" date="2020-09" db="EMBL/GenBank/DDBJ databases">
        <authorList>
            <person name="Sun Q."/>
            <person name="Zhou Y."/>
        </authorList>
    </citation>
    <scope>NUCLEOTIDE SEQUENCE</scope>
    <source>
        <strain evidence="5">CGMCC 1.15448</strain>
    </source>
</reference>
<evidence type="ECO:0008006" key="7">
    <source>
        <dbReference type="Google" id="ProtNLM"/>
    </source>
</evidence>
<evidence type="ECO:0000256" key="1">
    <source>
        <dbReference type="ARBA" id="ARBA00006739"/>
    </source>
</evidence>
<dbReference type="SUPFAM" id="SSF53448">
    <property type="entry name" value="Nucleotide-diphospho-sugar transferases"/>
    <property type="match status" value="1"/>
</dbReference>
<evidence type="ECO:0000313" key="5">
    <source>
        <dbReference type="EMBL" id="GGB16013.1"/>
    </source>
</evidence>
<dbReference type="GO" id="GO:0016757">
    <property type="term" value="F:glycosyltransferase activity"/>
    <property type="evidence" value="ECO:0007669"/>
    <property type="project" value="UniProtKB-KW"/>
</dbReference>
<dbReference type="PANTHER" id="PTHR43630">
    <property type="entry name" value="POLY-BETA-1,6-N-ACETYL-D-GLUCOSAMINE SYNTHASE"/>
    <property type="match status" value="1"/>
</dbReference>
<feature type="transmembrane region" description="Helical" evidence="4">
    <location>
        <begin position="6"/>
        <end position="35"/>
    </location>
</feature>
<keyword evidence="2" id="KW-0328">Glycosyltransferase</keyword>
<dbReference type="AlphaFoldDB" id="A0A8J2UGY3"/>
<keyword evidence="4" id="KW-0472">Membrane</keyword>
<keyword evidence="4" id="KW-0812">Transmembrane</keyword>
<dbReference type="InterPro" id="IPR029044">
    <property type="entry name" value="Nucleotide-diphossugar_trans"/>
</dbReference>
<feature type="transmembrane region" description="Helical" evidence="4">
    <location>
        <begin position="333"/>
        <end position="351"/>
    </location>
</feature>
<dbReference type="RefSeq" id="WP_188936037.1">
    <property type="nucleotide sequence ID" value="NZ_BMJC01000005.1"/>
</dbReference>
<keyword evidence="6" id="KW-1185">Reference proteome</keyword>
<dbReference type="EMBL" id="BMJC01000005">
    <property type="protein sequence ID" value="GGB16013.1"/>
    <property type="molecule type" value="Genomic_DNA"/>
</dbReference>
<comment type="caution">
    <text evidence="5">The sequence shown here is derived from an EMBL/GenBank/DDBJ whole genome shotgun (WGS) entry which is preliminary data.</text>
</comment>
<organism evidence="5 6">
    <name type="scientific">Puia dinghuensis</name>
    <dbReference type="NCBI Taxonomy" id="1792502"/>
    <lineage>
        <taxon>Bacteria</taxon>
        <taxon>Pseudomonadati</taxon>
        <taxon>Bacteroidota</taxon>
        <taxon>Chitinophagia</taxon>
        <taxon>Chitinophagales</taxon>
        <taxon>Chitinophagaceae</taxon>
        <taxon>Puia</taxon>
    </lineage>
</organism>
<gene>
    <name evidence="5" type="ORF">GCM10011511_44830</name>
</gene>
<keyword evidence="3" id="KW-0808">Transferase</keyword>
<dbReference type="PANTHER" id="PTHR43630:SF1">
    <property type="entry name" value="POLY-BETA-1,6-N-ACETYL-D-GLUCOSAMINE SYNTHASE"/>
    <property type="match status" value="1"/>
</dbReference>
<reference evidence="5" key="1">
    <citation type="journal article" date="2014" name="Int. J. Syst. Evol. Microbiol.">
        <title>Complete genome sequence of Corynebacterium casei LMG S-19264T (=DSM 44701T), isolated from a smear-ripened cheese.</title>
        <authorList>
            <consortium name="US DOE Joint Genome Institute (JGI-PGF)"/>
            <person name="Walter F."/>
            <person name="Albersmeier A."/>
            <person name="Kalinowski J."/>
            <person name="Ruckert C."/>
        </authorList>
    </citation>
    <scope>NUCLEOTIDE SEQUENCE</scope>
    <source>
        <strain evidence="5">CGMCC 1.15448</strain>
    </source>
</reference>
<feature type="transmembrane region" description="Helical" evidence="4">
    <location>
        <begin position="310"/>
        <end position="327"/>
    </location>
</feature>
<evidence type="ECO:0000256" key="3">
    <source>
        <dbReference type="ARBA" id="ARBA00022679"/>
    </source>
</evidence>
<protein>
    <recommendedName>
        <fullName evidence="7">Glycosyltransferase</fullName>
    </recommendedName>
</protein>
<dbReference type="Proteomes" id="UP000607559">
    <property type="component" value="Unassembled WGS sequence"/>
</dbReference>
<evidence type="ECO:0000256" key="2">
    <source>
        <dbReference type="ARBA" id="ARBA00022676"/>
    </source>
</evidence>
<proteinExistence type="inferred from homology"/>
<dbReference type="Pfam" id="PF13641">
    <property type="entry name" value="Glyco_tranf_2_3"/>
    <property type="match status" value="1"/>
</dbReference>
<evidence type="ECO:0000256" key="4">
    <source>
        <dbReference type="SAM" id="Phobius"/>
    </source>
</evidence>
<dbReference type="Gene3D" id="3.90.550.10">
    <property type="entry name" value="Spore Coat Polysaccharide Biosynthesis Protein SpsA, Chain A"/>
    <property type="match status" value="1"/>
</dbReference>
<evidence type="ECO:0000313" key="6">
    <source>
        <dbReference type="Proteomes" id="UP000607559"/>
    </source>
</evidence>
<name>A0A8J2UGY3_9BACT</name>
<sequence>MQKTLLILWGIYLAYQVFLASYLVQPFLLLLIYSVSKALGIRPRSTPYESVTRDYQFGIIITAHQSTEFIPPIVDSLLKQTYDKFNVYVVADDCDVRQLRYFDPRIHILVPPAPLHDQVASLEYGLRQLSNNDEVVVIFDPDNLAHPDFLRVLNVWYNNGFRAVYGHMQSKNKSTTYAQIDNWGAALSNFMERDMRSLLGLSVNISGSGISVHKAVYGNIQYDQRSRTGGFDKHLQIDVAKGVDRIAFAREAIFYDEKVSDAGNFERQRIRWIAAHFKFLGNAFGLLFTGLRRFDFNLIYFGYNLIRPPYFLLMAQSFACMVIDWFILRSLSVAWFIAFTLFALSFLVIVAKESKGRSIIDTIQFIPRIFYRQLRALLKLRVSKKKLLKTENTHVVYIDEVIVASSAAPPVRASS</sequence>